<dbReference type="AlphaFoldDB" id="A0A2U2J2N4"/>
<keyword evidence="2" id="KW-1185">Reference proteome</keyword>
<evidence type="ECO:0000313" key="1">
    <source>
        <dbReference type="EMBL" id="PWG02603.1"/>
    </source>
</evidence>
<reference evidence="1 2" key="1">
    <citation type="submission" date="2018-05" db="EMBL/GenBank/DDBJ databases">
        <title>Genome of Sphingosinicella humi QZX222.</title>
        <authorList>
            <person name="Qiao Z."/>
            <person name="Wang G."/>
        </authorList>
    </citation>
    <scope>NUCLEOTIDE SEQUENCE [LARGE SCALE GENOMIC DNA]</scope>
    <source>
        <strain evidence="1 2">QZX222</strain>
    </source>
</reference>
<dbReference type="PROSITE" id="PS51257">
    <property type="entry name" value="PROKAR_LIPOPROTEIN"/>
    <property type="match status" value="1"/>
</dbReference>
<sequence length="126" mass="13383">MMRGLVLGAALLALVACDGGGDTTATRNIAVTGATPYVEQLKALGEANRGLALRRAIQDSGERCKRVDASGYQQDYQNLSMWTARCSDTGDWALFIAPNGDVQVRDCDDAASLELPACRFDEPAAS</sequence>
<name>A0A2U2J2N4_9SPHN</name>
<comment type="caution">
    <text evidence="1">The sequence shown here is derived from an EMBL/GenBank/DDBJ whole genome shotgun (WGS) entry which is preliminary data.</text>
</comment>
<evidence type="ECO:0000313" key="2">
    <source>
        <dbReference type="Proteomes" id="UP000245916"/>
    </source>
</evidence>
<accession>A0A2U2J2N4</accession>
<protein>
    <submittedName>
        <fullName evidence="1">Uncharacterized protein</fullName>
    </submittedName>
</protein>
<dbReference type="EMBL" id="QFFF01000001">
    <property type="protein sequence ID" value="PWG02603.1"/>
    <property type="molecule type" value="Genomic_DNA"/>
</dbReference>
<gene>
    <name evidence="1" type="ORF">DF286_06780</name>
</gene>
<proteinExistence type="predicted"/>
<organism evidence="1 2">
    <name type="scientific">Allosphingosinicella humi</name>
    <dbReference type="NCBI Taxonomy" id="2068657"/>
    <lineage>
        <taxon>Bacteria</taxon>
        <taxon>Pseudomonadati</taxon>
        <taxon>Pseudomonadota</taxon>
        <taxon>Alphaproteobacteria</taxon>
        <taxon>Sphingomonadales</taxon>
        <taxon>Sphingomonadaceae</taxon>
        <taxon>Allosphingosinicella</taxon>
    </lineage>
</organism>
<dbReference type="Proteomes" id="UP000245916">
    <property type="component" value="Unassembled WGS sequence"/>
</dbReference>